<proteinExistence type="predicted"/>
<dbReference type="InterPro" id="IPR012677">
    <property type="entry name" value="Nucleotide-bd_a/b_plait_sf"/>
</dbReference>
<keyword evidence="1" id="KW-0694">RNA-binding</keyword>
<dbReference type="SUPFAM" id="SSF54928">
    <property type="entry name" value="RNA-binding domain, RBD"/>
    <property type="match status" value="2"/>
</dbReference>
<dbReference type="PANTHER" id="PTHR32343">
    <property type="entry name" value="SERINE/ARGININE-RICH SPLICING FACTOR"/>
    <property type="match status" value="1"/>
</dbReference>
<reference evidence="4" key="1">
    <citation type="submission" date="2024-03" db="EMBL/GenBank/DDBJ databases">
        <title>WGS assembly of Saponaria officinalis var. Norfolk2.</title>
        <authorList>
            <person name="Jenkins J."/>
            <person name="Shu S."/>
            <person name="Grimwood J."/>
            <person name="Barry K."/>
            <person name="Goodstein D."/>
            <person name="Schmutz J."/>
            <person name="Leebens-Mack J."/>
            <person name="Osbourn A."/>
        </authorList>
    </citation>
    <scope>NUCLEOTIDE SEQUENCE [LARGE SCALE GENOMIC DNA]</scope>
    <source>
        <strain evidence="4">JIC</strain>
    </source>
</reference>
<accession>A0AAW1H7A3</accession>
<dbReference type="InterPro" id="IPR034825">
    <property type="entry name" value="CID8-like_RRM2"/>
</dbReference>
<evidence type="ECO:0000256" key="2">
    <source>
        <dbReference type="SAM" id="MobiDB-lite"/>
    </source>
</evidence>
<dbReference type="CDD" id="cd12460">
    <property type="entry name" value="RRM2_CID8_like"/>
    <property type="match status" value="1"/>
</dbReference>
<dbReference type="FunFam" id="3.30.70.330:FF:000665">
    <property type="entry name" value="Polyadenylate-binding protein-interacting protein 10"/>
    <property type="match status" value="1"/>
</dbReference>
<sequence length="260" mass="29111">MATEPWMEYTYAFLVIICTARYVRYDVFSYHAADADDTVKTENETDSIPNVAENEEKAPSKCEKDSTVTTSINALFSNFLVFAAIVTEEQLASLFINCGQVVDCHVCANPNSVLRFAFIEFTDEEGAKNALTLSDTMLGFYPVRVLSSKTAIAPVNPTFLPRSEDEREMCARTVYCTNINKKVTQADLKSFFESYCGEVYRLRMLGDYHHSTRIAFVEFVMAKSAISALNFSGPILGLLPIRVSPSKTHVHPRPPRSPLK</sequence>
<feature type="compositionally biased region" description="Basic and acidic residues" evidence="2">
    <location>
        <begin position="54"/>
        <end position="63"/>
    </location>
</feature>
<dbReference type="Gene3D" id="3.30.70.330">
    <property type="match status" value="2"/>
</dbReference>
<name>A0AAW1H7A3_SAPOF</name>
<dbReference type="AlphaFoldDB" id="A0AAW1H7A3"/>
<dbReference type="InterPro" id="IPR000504">
    <property type="entry name" value="RRM_dom"/>
</dbReference>
<evidence type="ECO:0000256" key="1">
    <source>
        <dbReference type="PROSITE-ProRule" id="PRU00176"/>
    </source>
</evidence>
<dbReference type="PANTHER" id="PTHR32343:SF32">
    <property type="entry name" value="POLYADENYLATE-BINDING PROTEIN-INTERACTING PROTEIN 13"/>
    <property type="match status" value="1"/>
</dbReference>
<dbReference type="Pfam" id="PF00076">
    <property type="entry name" value="RRM_1"/>
    <property type="match status" value="2"/>
</dbReference>
<evidence type="ECO:0000313" key="5">
    <source>
        <dbReference type="Proteomes" id="UP001443914"/>
    </source>
</evidence>
<protein>
    <recommendedName>
        <fullName evidence="3">RRM domain-containing protein</fullName>
    </recommendedName>
</protein>
<comment type="caution">
    <text evidence="4">The sequence shown here is derived from an EMBL/GenBank/DDBJ whole genome shotgun (WGS) entry which is preliminary data.</text>
</comment>
<feature type="domain" description="RRM" evidence="3">
    <location>
        <begin position="73"/>
        <end position="150"/>
    </location>
</feature>
<dbReference type="PROSITE" id="PS50102">
    <property type="entry name" value="RRM"/>
    <property type="match status" value="2"/>
</dbReference>
<evidence type="ECO:0000313" key="4">
    <source>
        <dbReference type="EMBL" id="KAK9671756.1"/>
    </source>
</evidence>
<dbReference type="Proteomes" id="UP001443914">
    <property type="component" value="Unassembled WGS sequence"/>
</dbReference>
<evidence type="ECO:0000259" key="3">
    <source>
        <dbReference type="PROSITE" id="PS50102"/>
    </source>
</evidence>
<keyword evidence="5" id="KW-1185">Reference proteome</keyword>
<feature type="region of interest" description="Disordered" evidence="2">
    <location>
        <begin position="39"/>
        <end position="63"/>
    </location>
</feature>
<feature type="domain" description="RRM" evidence="3">
    <location>
        <begin position="172"/>
        <end position="248"/>
    </location>
</feature>
<organism evidence="4 5">
    <name type="scientific">Saponaria officinalis</name>
    <name type="common">Common soapwort</name>
    <name type="synonym">Lychnis saponaria</name>
    <dbReference type="NCBI Taxonomy" id="3572"/>
    <lineage>
        <taxon>Eukaryota</taxon>
        <taxon>Viridiplantae</taxon>
        <taxon>Streptophyta</taxon>
        <taxon>Embryophyta</taxon>
        <taxon>Tracheophyta</taxon>
        <taxon>Spermatophyta</taxon>
        <taxon>Magnoliopsida</taxon>
        <taxon>eudicotyledons</taxon>
        <taxon>Gunneridae</taxon>
        <taxon>Pentapetalae</taxon>
        <taxon>Caryophyllales</taxon>
        <taxon>Caryophyllaceae</taxon>
        <taxon>Caryophylleae</taxon>
        <taxon>Saponaria</taxon>
    </lineage>
</organism>
<dbReference type="SMART" id="SM00360">
    <property type="entry name" value="RRM"/>
    <property type="match status" value="2"/>
</dbReference>
<dbReference type="GO" id="GO:0003723">
    <property type="term" value="F:RNA binding"/>
    <property type="evidence" value="ECO:0007669"/>
    <property type="project" value="UniProtKB-UniRule"/>
</dbReference>
<dbReference type="EMBL" id="JBDFQZ010000012">
    <property type="protein sequence ID" value="KAK9671756.1"/>
    <property type="molecule type" value="Genomic_DNA"/>
</dbReference>
<dbReference type="InterPro" id="IPR035979">
    <property type="entry name" value="RBD_domain_sf"/>
</dbReference>
<gene>
    <name evidence="4" type="ORF">RND81_12G052600</name>
</gene>